<comment type="function">
    <text evidence="2 10 12">Excises uracil residues from the DNA which can arise as a result of misincorporation of dUMP residues by DNA polymerase or due to deamination of cytosine.</text>
</comment>
<dbReference type="PROSITE" id="PS00130">
    <property type="entry name" value="U_DNA_GLYCOSYLASE"/>
    <property type="match status" value="1"/>
</dbReference>
<evidence type="ECO:0000256" key="5">
    <source>
        <dbReference type="ARBA" id="ARBA00018429"/>
    </source>
</evidence>
<keyword evidence="9 10" id="KW-0234">DNA repair</keyword>
<dbReference type="NCBIfam" id="NF003592">
    <property type="entry name" value="PRK05254.1-5"/>
    <property type="match status" value="1"/>
</dbReference>
<dbReference type="GO" id="GO:0004844">
    <property type="term" value="F:uracil DNA N-glycosylase activity"/>
    <property type="evidence" value="ECO:0007669"/>
    <property type="project" value="UniProtKB-EC"/>
</dbReference>
<evidence type="ECO:0000256" key="1">
    <source>
        <dbReference type="ARBA" id="ARBA00001400"/>
    </source>
</evidence>
<evidence type="ECO:0000256" key="4">
    <source>
        <dbReference type="ARBA" id="ARBA00012030"/>
    </source>
</evidence>
<evidence type="ECO:0000313" key="15">
    <source>
        <dbReference type="Proteomes" id="UP001059295"/>
    </source>
</evidence>
<evidence type="ECO:0000256" key="12">
    <source>
        <dbReference type="RuleBase" id="RU003780"/>
    </source>
</evidence>
<keyword evidence="14" id="KW-0326">Glycosidase</keyword>
<dbReference type="SUPFAM" id="SSF52141">
    <property type="entry name" value="Uracil-DNA glycosylase-like"/>
    <property type="match status" value="1"/>
</dbReference>
<evidence type="ECO:0000256" key="8">
    <source>
        <dbReference type="ARBA" id="ARBA00022801"/>
    </source>
</evidence>
<dbReference type="SMART" id="SM00986">
    <property type="entry name" value="UDG"/>
    <property type="match status" value="1"/>
</dbReference>
<evidence type="ECO:0000259" key="13">
    <source>
        <dbReference type="SMART" id="SM00986"/>
    </source>
</evidence>
<keyword evidence="15" id="KW-1185">Reference proteome</keyword>
<dbReference type="NCBIfam" id="NF003589">
    <property type="entry name" value="PRK05254.1-2"/>
    <property type="match status" value="1"/>
</dbReference>
<dbReference type="EMBL" id="CP102294">
    <property type="protein sequence ID" value="UWN57610.1"/>
    <property type="molecule type" value="Genomic_DNA"/>
</dbReference>
<comment type="subcellular location">
    <subcellularLocation>
        <location evidence="10">Cytoplasm</location>
    </subcellularLocation>
</comment>
<dbReference type="NCBIfam" id="NF003588">
    <property type="entry name" value="PRK05254.1-1"/>
    <property type="match status" value="1"/>
</dbReference>
<evidence type="ECO:0000313" key="14">
    <source>
        <dbReference type="EMBL" id="UWN57610.1"/>
    </source>
</evidence>
<dbReference type="InterPro" id="IPR005122">
    <property type="entry name" value="Uracil-DNA_glycosylase-like"/>
</dbReference>
<dbReference type="PANTHER" id="PTHR11264:SF0">
    <property type="entry name" value="URACIL-DNA GLYCOSYLASE"/>
    <property type="match status" value="1"/>
</dbReference>
<dbReference type="CDD" id="cd10027">
    <property type="entry name" value="UDG-F1-like"/>
    <property type="match status" value="1"/>
</dbReference>
<evidence type="ECO:0000256" key="6">
    <source>
        <dbReference type="ARBA" id="ARBA00022490"/>
    </source>
</evidence>
<keyword evidence="6 10" id="KW-0963">Cytoplasm</keyword>
<dbReference type="Gene3D" id="3.40.470.10">
    <property type="entry name" value="Uracil-DNA glycosylase-like domain"/>
    <property type="match status" value="1"/>
</dbReference>
<dbReference type="InterPro" id="IPR036895">
    <property type="entry name" value="Uracil-DNA_glycosylase-like_sf"/>
</dbReference>
<evidence type="ECO:0000256" key="3">
    <source>
        <dbReference type="ARBA" id="ARBA00008184"/>
    </source>
</evidence>
<dbReference type="EC" id="3.2.2.27" evidence="4 10"/>
<name>A0ABY5V068_9BACT</name>
<dbReference type="NCBIfam" id="NF003591">
    <property type="entry name" value="PRK05254.1-4"/>
    <property type="match status" value="1"/>
</dbReference>
<organism evidence="14 15">
    <name type="scientific">Alistipes ihumii AP11</name>
    <dbReference type="NCBI Taxonomy" id="1211813"/>
    <lineage>
        <taxon>Bacteria</taxon>
        <taxon>Pseudomonadati</taxon>
        <taxon>Bacteroidota</taxon>
        <taxon>Bacteroidia</taxon>
        <taxon>Bacteroidales</taxon>
        <taxon>Rikenellaceae</taxon>
        <taxon>Alistipes</taxon>
    </lineage>
</organism>
<dbReference type="RefSeq" id="WP_019244979.1">
    <property type="nucleotide sequence ID" value="NZ_CAPH01000005.1"/>
</dbReference>
<dbReference type="HAMAP" id="MF_00148">
    <property type="entry name" value="UDG"/>
    <property type="match status" value="1"/>
</dbReference>
<dbReference type="Pfam" id="PF03167">
    <property type="entry name" value="UDG"/>
    <property type="match status" value="1"/>
</dbReference>
<keyword evidence="7 10" id="KW-0227">DNA damage</keyword>
<comment type="catalytic activity">
    <reaction evidence="1 10 12">
        <text>Hydrolyzes single-stranded DNA or mismatched double-stranded DNA and polynucleotides, releasing free uracil.</text>
        <dbReference type="EC" id="3.2.2.27"/>
    </reaction>
</comment>
<evidence type="ECO:0000256" key="2">
    <source>
        <dbReference type="ARBA" id="ARBA00002631"/>
    </source>
</evidence>
<gene>
    <name evidence="10 14" type="primary">ung</name>
    <name evidence="14" type="ORF">NQ491_02205</name>
</gene>
<reference evidence="14" key="1">
    <citation type="journal article" date="2022" name="Cell">
        <title>Design, construction, and in vivo augmentation of a complex gut microbiome.</title>
        <authorList>
            <person name="Cheng A.G."/>
            <person name="Ho P.Y."/>
            <person name="Aranda-Diaz A."/>
            <person name="Jain S."/>
            <person name="Yu F.B."/>
            <person name="Meng X."/>
            <person name="Wang M."/>
            <person name="Iakiviak M."/>
            <person name="Nagashima K."/>
            <person name="Zhao A."/>
            <person name="Murugkar P."/>
            <person name="Patil A."/>
            <person name="Atabakhsh K."/>
            <person name="Weakley A."/>
            <person name="Yan J."/>
            <person name="Brumbaugh A.R."/>
            <person name="Higginbottom S."/>
            <person name="Dimas A."/>
            <person name="Shiver A.L."/>
            <person name="Deutschbauer A."/>
            <person name="Neff N."/>
            <person name="Sonnenburg J.L."/>
            <person name="Huang K.C."/>
            <person name="Fischbach M.A."/>
        </authorList>
    </citation>
    <scope>NUCLEOTIDE SEQUENCE</scope>
    <source>
        <strain evidence="14">AP11</strain>
    </source>
</reference>
<dbReference type="InterPro" id="IPR018085">
    <property type="entry name" value="Ura-DNA_Glyclase_AS"/>
</dbReference>
<feature type="active site" description="Proton acceptor" evidence="10 11">
    <location>
        <position position="65"/>
    </location>
</feature>
<comment type="similarity">
    <text evidence="3 10 12">Belongs to the uracil-DNA glycosylase (UDG) superfamily. UNG family.</text>
</comment>
<keyword evidence="8 10" id="KW-0378">Hydrolase</keyword>
<sequence length="220" mass="25368">MNVRIEESWRRCLQPEFDSPYFAELAEFVRHEYASCTVYPPARRIFHAFDSCPFDRVRAVIIGQDPYHEPGQYYGLCFSVLDGVPFPPSLVNIFREIESDLGKPFPSSGRLERWADQGVLLINAILTVRAHQAGSHRGRGWERFTDAVIRELNERKEHLVFMLWGAYAQKKGAFIDRSRHCVLTAPHPSPLSADRGFFGCRHFSRANAYLRDHGIAEIDW</sequence>
<evidence type="ECO:0000256" key="9">
    <source>
        <dbReference type="ARBA" id="ARBA00023204"/>
    </source>
</evidence>
<feature type="domain" description="Uracil-DNA glycosylase-like" evidence="13">
    <location>
        <begin position="50"/>
        <end position="210"/>
    </location>
</feature>
<evidence type="ECO:0000256" key="7">
    <source>
        <dbReference type="ARBA" id="ARBA00022763"/>
    </source>
</evidence>
<accession>A0ABY5V068</accession>
<dbReference type="PANTHER" id="PTHR11264">
    <property type="entry name" value="URACIL-DNA GLYCOSYLASE"/>
    <property type="match status" value="1"/>
</dbReference>
<dbReference type="GeneID" id="82890509"/>
<dbReference type="Proteomes" id="UP001059295">
    <property type="component" value="Chromosome"/>
</dbReference>
<dbReference type="InterPro" id="IPR002043">
    <property type="entry name" value="UDG_fam1"/>
</dbReference>
<proteinExistence type="inferred from homology"/>
<evidence type="ECO:0000256" key="10">
    <source>
        <dbReference type="HAMAP-Rule" id="MF_00148"/>
    </source>
</evidence>
<protein>
    <recommendedName>
        <fullName evidence="5 10">Uracil-DNA glycosylase</fullName>
        <shortName evidence="10">UDG</shortName>
        <ecNumber evidence="4 10">3.2.2.27</ecNumber>
    </recommendedName>
</protein>
<dbReference type="NCBIfam" id="TIGR00628">
    <property type="entry name" value="ung"/>
    <property type="match status" value="1"/>
</dbReference>
<dbReference type="SMART" id="SM00987">
    <property type="entry name" value="UreE_C"/>
    <property type="match status" value="1"/>
</dbReference>
<evidence type="ECO:0000256" key="11">
    <source>
        <dbReference type="PROSITE-ProRule" id="PRU10072"/>
    </source>
</evidence>